<sequence>MANRQMRQLTSHSFIKQDSPVLLINLRFKLINVHSPSA</sequence>
<evidence type="ECO:0000313" key="1">
    <source>
        <dbReference type="EMBL" id="JAH83856.1"/>
    </source>
</evidence>
<protein>
    <submittedName>
        <fullName evidence="1">Uncharacterized protein</fullName>
    </submittedName>
</protein>
<accession>A0A0E9W0L8</accession>
<reference evidence="1" key="2">
    <citation type="journal article" date="2015" name="Fish Shellfish Immunol.">
        <title>Early steps in the European eel (Anguilla anguilla)-Vibrio vulnificus interaction in the gills: Role of the RtxA13 toxin.</title>
        <authorList>
            <person name="Callol A."/>
            <person name="Pajuelo D."/>
            <person name="Ebbesson L."/>
            <person name="Teles M."/>
            <person name="MacKenzie S."/>
            <person name="Amaro C."/>
        </authorList>
    </citation>
    <scope>NUCLEOTIDE SEQUENCE</scope>
</reference>
<dbReference type="EMBL" id="GBXM01024721">
    <property type="protein sequence ID" value="JAH83856.1"/>
    <property type="molecule type" value="Transcribed_RNA"/>
</dbReference>
<organism evidence="1">
    <name type="scientific">Anguilla anguilla</name>
    <name type="common">European freshwater eel</name>
    <name type="synonym">Muraena anguilla</name>
    <dbReference type="NCBI Taxonomy" id="7936"/>
    <lineage>
        <taxon>Eukaryota</taxon>
        <taxon>Metazoa</taxon>
        <taxon>Chordata</taxon>
        <taxon>Craniata</taxon>
        <taxon>Vertebrata</taxon>
        <taxon>Euteleostomi</taxon>
        <taxon>Actinopterygii</taxon>
        <taxon>Neopterygii</taxon>
        <taxon>Teleostei</taxon>
        <taxon>Anguilliformes</taxon>
        <taxon>Anguillidae</taxon>
        <taxon>Anguilla</taxon>
    </lineage>
</organism>
<dbReference type="AlphaFoldDB" id="A0A0E9W0L8"/>
<name>A0A0E9W0L8_ANGAN</name>
<reference evidence="1" key="1">
    <citation type="submission" date="2014-11" db="EMBL/GenBank/DDBJ databases">
        <authorList>
            <person name="Amaro Gonzalez C."/>
        </authorList>
    </citation>
    <scope>NUCLEOTIDE SEQUENCE</scope>
</reference>
<proteinExistence type="predicted"/>